<dbReference type="Pfam" id="PF14384">
    <property type="entry name" value="BrnA_antitoxin"/>
    <property type="match status" value="1"/>
</dbReference>
<protein>
    <submittedName>
        <fullName evidence="1">BrnA antitoxin family protein</fullName>
    </submittedName>
</protein>
<gene>
    <name evidence="1" type="ORF">FEV53_13250</name>
</gene>
<comment type="caution">
    <text evidence="1">The sequence shown here is derived from an EMBL/GenBank/DDBJ whole genome shotgun (WGS) entry which is preliminary data.</text>
</comment>
<keyword evidence="2" id="KW-1185">Reference proteome</keyword>
<organism evidence="1 2">
    <name type="scientific">Palleronia caenipelagi</name>
    <dbReference type="NCBI Taxonomy" id="2489174"/>
    <lineage>
        <taxon>Bacteria</taxon>
        <taxon>Pseudomonadati</taxon>
        <taxon>Pseudomonadota</taxon>
        <taxon>Alphaproteobacteria</taxon>
        <taxon>Rhodobacterales</taxon>
        <taxon>Roseobacteraceae</taxon>
        <taxon>Palleronia</taxon>
    </lineage>
</organism>
<dbReference type="RefSeq" id="WP_142835303.1">
    <property type="nucleotide sequence ID" value="NZ_VFSV01000025.1"/>
</dbReference>
<dbReference type="InterPro" id="IPR025528">
    <property type="entry name" value="BrnA_antitoxin"/>
</dbReference>
<name>A0A547PTC3_9RHOB</name>
<dbReference type="EMBL" id="VFSV01000025">
    <property type="protein sequence ID" value="TRD17294.1"/>
    <property type="molecule type" value="Genomic_DNA"/>
</dbReference>
<proteinExistence type="predicted"/>
<dbReference type="Proteomes" id="UP000318590">
    <property type="component" value="Unassembled WGS sequence"/>
</dbReference>
<sequence length="86" mass="10042">MPKYDRPLSPKELAALEDEDIDFSDQPELTEDFWSTAKVVMPVARNLTQVTAKFDSDVVEWFKQQGRGYQARMNAVLRSYYDAHRQ</sequence>
<dbReference type="AlphaFoldDB" id="A0A547PTC3"/>
<dbReference type="OrthoDB" id="361944at2"/>
<reference evidence="1 2" key="1">
    <citation type="submission" date="2019-06" db="EMBL/GenBank/DDBJ databases">
        <title>Paenimaribius caenipelagi gen. nov., sp. nov., isolated from a tidal flat.</title>
        <authorList>
            <person name="Yoon J.-H."/>
        </authorList>
    </citation>
    <scope>NUCLEOTIDE SEQUENCE [LARGE SCALE GENOMIC DNA]</scope>
    <source>
        <strain evidence="1 2">JBTF-M29</strain>
    </source>
</reference>
<evidence type="ECO:0000313" key="2">
    <source>
        <dbReference type="Proteomes" id="UP000318590"/>
    </source>
</evidence>
<accession>A0A547PTC3</accession>
<evidence type="ECO:0000313" key="1">
    <source>
        <dbReference type="EMBL" id="TRD17294.1"/>
    </source>
</evidence>